<organism evidence="1 2">
    <name type="scientific">Marilutibacter maris</name>
    <dbReference type="NCBI Taxonomy" id="1605891"/>
    <lineage>
        <taxon>Bacteria</taxon>
        <taxon>Pseudomonadati</taxon>
        <taxon>Pseudomonadota</taxon>
        <taxon>Gammaproteobacteria</taxon>
        <taxon>Lysobacterales</taxon>
        <taxon>Lysobacteraceae</taxon>
        <taxon>Marilutibacter</taxon>
    </lineage>
</organism>
<proteinExistence type="predicted"/>
<name>A0A2U9T3B1_9GAMM</name>
<evidence type="ECO:0000313" key="1">
    <source>
        <dbReference type="EMBL" id="AWV06951.1"/>
    </source>
</evidence>
<gene>
    <name evidence="1" type="ORF">C9I47_1246</name>
</gene>
<dbReference type="Pfam" id="PF23023">
    <property type="entry name" value="Anti-Pycsar_Apyc1"/>
    <property type="match status" value="1"/>
</dbReference>
<dbReference type="SUPFAM" id="SSF56281">
    <property type="entry name" value="Metallo-hydrolase/oxidoreductase"/>
    <property type="match status" value="1"/>
</dbReference>
<dbReference type="KEGG" id="lmb:C9I47_1246"/>
<protein>
    <submittedName>
        <fullName evidence="1">Beta-lactamase</fullName>
    </submittedName>
</protein>
<reference evidence="1 2" key="1">
    <citation type="submission" date="2018-05" db="EMBL/GenBank/DDBJ databases">
        <title>The complete genome of Lysobacter maris HZ9B, a marine bacterium antagonistic against terrestrial plant pathogens.</title>
        <authorList>
            <person name="Zhang X.-Q."/>
        </authorList>
    </citation>
    <scope>NUCLEOTIDE SEQUENCE [LARGE SCALE GENOMIC DNA]</scope>
    <source>
        <strain evidence="1 2">HZ9B</strain>
    </source>
</reference>
<dbReference type="Gene3D" id="3.60.15.10">
    <property type="entry name" value="Ribonuclease Z/Hydroxyacylglutathione hydrolase-like"/>
    <property type="match status" value="1"/>
</dbReference>
<keyword evidence="2" id="KW-1185">Reference proteome</keyword>
<sequence>MDDRDDGMAWRLRLQGVGNAAAVELGSAMATIERDGAPWLTIDCGAEGLTAFLDHYGHPPRALFITHVHLDHVAGFERLFVDSWFDPQWRGRTRVYVPAPLVPLLHQRVGDYPNALAEGGVNFWDAFQVVPVGAAFWHEGERLEVFATRHHWPDTSFGLRLRGSLVWTGDTRPIPEQLARWADQDELIAHDCAVEGNPSHSGIDDLEREYSAGLLARCVFYHYASRADGELLERRGYRIARPGATIPLRSPSALPVEHV</sequence>
<dbReference type="AlphaFoldDB" id="A0A2U9T3B1"/>
<dbReference type="EMBL" id="CP029843">
    <property type="protein sequence ID" value="AWV06951.1"/>
    <property type="molecule type" value="Genomic_DNA"/>
</dbReference>
<dbReference type="Proteomes" id="UP000249447">
    <property type="component" value="Chromosome"/>
</dbReference>
<evidence type="ECO:0000313" key="2">
    <source>
        <dbReference type="Proteomes" id="UP000249447"/>
    </source>
</evidence>
<dbReference type="InterPro" id="IPR036866">
    <property type="entry name" value="RibonucZ/Hydroxyglut_hydro"/>
</dbReference>
<accession>A0A2U9T3B1</accession>